<feature type="region of interest" description="Disordered" evidence="7">
    <location>
        <begin position="36"/>
        <end position="162"/>
    </location>
</feature>
<feature type="region of interest" description="Disordered" evidence="7">
    <location>
        <begin position="325"/>
        <end position="380"/>
    </location>
</feature>
<dbReference type="Pfam" id="PF09770">
    <property type="entry name" value="PAT1"/>
    <property type="match status" value="2"/>
</dbReference>
<feature type="region of interest" description="Disordered" evidence="7">
    <location>
        <begin position="177"/>
        <end position="202"/>
    </location>
</feature>
<feature type="compositionally biased region" description="Low complexity" evidence="7">
    <location>
        <begin position="266"/>
        <end position="284"/>
    </location>
</feature>
<evidence type="ECO:0000256" key="5">
    <source>
        <dbReference type="ARBA" id="ARBA00022884"/>
    </source>
</evidence>
<keyword evidence="5" id="KW-0694">RNA-binding</keyword>
<dbReference type="GO" id="GO:0033962">
    <property type="term" value="P:P-body assembly"/>
    <property type="evidence" value="ECO:0007669"/>
    <property type="project" value="TreeGrafter"/>
</dbReference>
<dbReference type="EMBL" id="JANBPT010000251">
    <property type="protein sequence ID" value="KAJ1924852.1"/>
    <property type="molecule type" value="Genomic_DNA"/>
</dbReference>
<evidence type="ECO:0000256" key="6">
    <source>
        <dbReference type="ARBA" id="ARBA00023242"/>
    </source>
</evidence>
<evidence type="ECO:0000313" key="10">
    <source>
        <dbReference type="Proteomes" id="UP001150569"/>
    </source>
</evidence>
<evidence type="ECO:0000259" key="8">
    <source>
        <dbReference type="Pfam" id="PF09770"/>
    </source>
</evidence>
<organism evidence="9 10">
    <name type="scientific">Tieghemiomyces parasiticus</name>
    <dbReference type="NCBI Taxonomy" id="78921"/>
    <lineage>
        <taxon>Eukaryota</taxon>
        <taxon>Fungi</taxon>
        <taxon>Fungi incertae sedis</taxon>
        <taxon>Zoopagomycota</taxon>
        <taxon>Kickxellomycotina</taxon>
        <taxon>Dimargaritomycetes</taxon>
        <taxon>Dimargaritales</taxon>
        <taxon>Dimargaritaceae</taxon>
        <taxon>Tieghemiomyces</taxon>
    </lineage>
</organism>
<evidence type="ECO:0000256" key="1">
    <source>
        <dbReference type="ARBA" id="ARBA00004123"/>
    </source>
</evidence>
<feature type="region of interest" description="Disordered" evidence="7">
    <location>
        <begin position="416"/>
        <end position="435"/>
    </location>
</feature>
<dbReference type="GO" id="GO:0000932">
    <property type="term" value="C:P-body"/>
    <property type="evidence" value="ECO:0007669"/>
    <property type="project" value="UniProtKB-SubCell"/>
</dbReference>
<dbReference type="OrthoDB" id="74835at2759"/>
<evidence type="ECO:0000256" key="7">
    <source>
        <dbReference type="SAM" id="MobiDB-lite"/>
    </source>
</evidence>
<sequence>MSGSFFGFDARLPESRPGLESLDADDIDARLETVEAQPDDNLANNLNDDGDDLNDETFGDEPTQITKDFDFSGNTNRAGAILDPGREAHGGYPTSGNPHANPGPAWGAPPPPGHTFTGHPGADCVQPGFGSPEPAFGAAPRLPPPGFNRHQGESGADPNARPRKILSLEEVEQALLESAKISQQDRQRQQMREQRRADRERRAAAMAQYNNLMTRGDKEYISRIQISQLVTDDPYADDFYCQMYTVVRNPIPGPGTPHFGETGLHPSEGGPRGYGRPSPRGFPSNRAHNNGMHRMQQQIQRMVSEAKRKPKGTALSLEGTLGTISLHSVRNPKRAIRMGGKPSGSTPDASAASSPAVAHQPYPGSGPTTPTVDPTAPQVSRRSTLMRVEAAFACVLQLEQLVRTQNHFPQAAHPFGAPVADPADPPGGPEEKEGPLRRQLWDSLQVTPAVSDTYPHPLVRFLAVSKGKKLIPRVYHYLTSEQMLLLVTTLVVNFESLDVCRSSFGFGLSGTLSAAIAEENVLFMNAVLPPVLATLADAPLSVINRLLDLFMERSNVPWVARSKAGLSLLTVFVSRGELLKQQLLAGGNGAAMATFPATPEDVAAYDFLYAKLFETLQSYFANLFPAAPTASGLENGALQGALEDLYVWQFLAALAVGASPDQQHVLVAEVREKVMEHITLATTHRHNGNLSSQLISNVNLFLHALGLDASQLISS</sequence>
<gene>
    <name evidence="9" type="primary">PAT1_2</name>
    <name evidence="9" type="ORF">IWQ60_004930</name>
</gene>
<feature type="compositionally biased region" description="Acidic residues" evidence="7">
    <location>
        <begin position="48"/>
        <end position="59"/>
    </location>
</feature>
<keyword evidence="10" id="KW-1185">Reference proteome</keyword>
<dbReference type="PANTHER" id="PTHR21551">
    <property type="entry name" value="TOPOISOMERASE II-ASSOCIATED PROTEIN PAT1"/>
    <property type="match status" value="1"/>
</dbReference>
<dbReference type="GO" id="GO:0000290">
    <property type="term" value="P:deadenylation-dependent decapping of nuclear-transcribed mRNA"/>
    <property type="evidence" value="ECO:0007669"/>
    <property type="project" value="InterPro"/>
</dbReference>
<accession>A0A9W8DYW6</accession>
<dbReference type="PANTHER" id="PTHR21551:SF0">
    <property type="entry name" value="PROTEIN ASSOCIATED WITH TOPO II RELATED-1, ISOFORM A"/>
    <property type="match status" value="1"/>
</dbReference>
<feature type="domain" description="mRNA decay factor PAT1" evidence="8">
    <location>
        <begin position="4"/>
        <end position="80"/>
    </location>
</feature>
<dbReference type="InterPro" id="IPR039900">
    <property type="entry name" value="Pat1-like"/>
</dbReference>
<protein>
    <submittedName>
        <fullName evidence="9">DNA topoisomerase 2-associated protein pat1</fullName>
    </submittedName>
</protein>
<evidence type="ECO:0000313" key="9">
    <source>
        <dbReference type="EMBL" id="KAJ1924852.1"/>
    </source>
</evidence>
<feature type="compositionally biased region" description="Low complexity" evidence="7">
    <location>
        <begin position="96"/>
        <end position="106"/>
    </location>
</feature>
<name>A0A9W8DYW6_9FUNG</name>
<comment type="similarity">
    <text evidence="3">Belongs to the PAT1 family.</text>
</comment>
<evidence type="ECO:0000256" key="4">
    <source>
        <dbReference type="ARBA" id="ARBA00022490"/>
    </source>
</evidence>
<feature type="region of interest" description="Disordered" evidence="7">
    <location>
        <begin position="1"/>
        <end position="24"/>
    </location>
</feature>
<reference evidence="9" key="1">
    <citation type="submission" date="2022-07" db="EMBL/GenBank/DDBJ databases">
        <title>Phylogenomic reconstructions and comparative analyses of Kickxellomycotina fungi.</title>
        <authorList>
            <person name="Reynolds N.K."/>
            <person name="Stajich J.E."/>
            <person name="Barry K."/>
            <person name="Grigoriev I.V."/>
            <person name="Crous P."/>
            <person name="Smith M.E."/>
        </authorList>
    </citation>
    <scope>NUCLEOTIDE SEQUENCE</scope>
    <source>
        <strain evidence="9">RSA 861</strain>
    </source>
</reference>
<feature type="domain" description="mRNA decay factor PAT1" evidence="8">
    <location>
        <begin position="179"/>
        <end position="709"/>
    </location>
</feature>
<feature type="compositionally biased region" description="Basic and acidic residues" evidence="7">
    <location>
        <begin position="183"/>
        <end position="202"/>
    </location>
</feature>
<dbReference type="InterPro" id="IPR019167">
    <property type="entry name" value="PAT1_dom"/>
</dbReference>
<keyword evidence="6" id="KW-0539">Nucleus</keyword>
<evidence type="ECO:0000256" key="2">
    <source>
        <dbReference type="ARBA" id="ARBA00004201"/>
    </source>
</evidence>
<dbReference type="AlphaFoldDB" id="A0A9W8DYW6"/>
<comment type="subcellular location">
    <subcellularLocation>
        <location evidence="2">Cytoplasm</location>
        <location evidence="2">P-body</location>
    </subcellularLocation>
    <subcellularLocation>
        <location evidence="1">Nucleus</location>
    </subcellularLocation>
</comment>
<feature type="region of interest" description="Disordered" evidence="7">
    <location>
        <begin position="256"/>
        <end position="289"/>
    </location>
</feature>
<dbReference type="Proteomes" id="UP001150569">
    <property type="component" value="Unassembled WGS sequence"/>
</dbReference>
<keyword evidence="4" id="KW-0963">Cytoplasm</keyword>
<comment type="caution">
    <text evidence="9">The sequence shown here is derived from an EMBL/GenBank/DDBJ whole genome shotgun (WGS) entry which is preliminary data.</text>
</comment>
<proteinExistence type="inferred from homology"/>
<dbReference type="GO" id="GO:0003723">
    <property type="term" value="F:RNA binding"/>
    <property type="evidence" value="ECO:0007669"/>
    <property type="project" value="UniProtKB-KW"/>
</dbReference>
<evidence type="ECO:0000256" key="3">
    <source>
        <dbReference type="ARBA" id="ARBA00009138"/>
    </source>
</evidence>
<dbReference type="GO" id="GO:0005634">
    <property type="term" value="C:nucleus"/>
    <property type="evidence" value="ECO:0007669"/>
    <property type="project" value="UniProtKB-SubCell"/>
</dbReference>
<feature type="compositionally biased region" description="Low complexity" evidence="7">
    <location>
        <begin position="343"/>
        <end position="358"/>
    </location>
</feature>
<feature type="compositionally biased region" description="Polar residues" evidence="7">
    <location>
        <begin position="366"/>
        <end position="380"/>
    </location>
</feature>